<dbReference type="KEGG" id="tse:THMIRHAS_07430"/>
<dbReference type="Pfam" id="PF00483">
    <property type="entry name" value="NTP_transferase"/>
    <property type="match status" value="1"/>
</dbReference>
<dbReference type="AlphaFoldDB" id="A0A6F8PTR0"/>
<dbReference type="Gene3D" id="3.90.550.10">
    <property type="entry name" value="Spore Coat Polysaccharide Biosynthesis Protein SpsA, Chain A"/>
    <property type="match status" value="1"/>
</dbReference>
<keyword evidence="3" id="KW-1185">Reference proteome</keyword>
<evidence type="ECO:0000259" key="1">
    <source>
        <dbReference type="Pfam" id="PF00483"/>
    </source>
</evidence>
<dbReference type="CDD" id="cd06422">
    <property type="entry name" value="NTP_transferase_like_1"/>
    <property type="match status" value="1"/>
</dbReference>
<dbReference type="InterPro" id="IPR029044">
    <property type="entry name" value="Nucleotide-diphossugar_trans"/>
</dbReference>
<dbReference type="InterPro" id="IPR050486">
    <property type="entry name" value="Mannose-1P_guanyltransferase"/>
</dbReference>
<accession>A0A6F8PTR0</accession>
<keyword evidence="2" id="KW-0808">Transferase</keyword>
<dbReference type="GO" id="GO:0016779">
    <property type="term" value="F:nucleotidyltransferase activity"/>
    <property type="evidence" value="ECO:0007669"/>
    <property type="project" value="UniProtKB-KW"/>
</dbReference>
<dbReference type="PANTHER" id="PTHR22572">
    <property type="entry name" value="SUGAR-1-PHOSPHATE GUANYL TRANSFERASE"/>
    <property type="match status" value="1"/>
</dbReference>
<evidence type="ECO:0000313" key="2">
    <source>
        <dbReference type="EMBL" id="BBP45370.1"/>
    </source>
</evidence>
<dbReference type="SUPFAM" id="SSF53448">
    <property type="entry name" value="Nucleotide-diphospho-sugar transferases"/>
    <property type="match status" value="1"/>
</dbReference>
<feature type="domain" description="Nucleotidyl transferase" evidence="1">
    <location>
        <begin position="8"/>
        <end position="135"/>
    </location>
</feature>
<gene>
    <name evidence="2" type="ORF">THMIRHAS_07430</name>
</gene>
<proteinExistence type="predicted"/>
<dbReference type="RefSeq" id="WP_173271039.1">
    <property type="nucleotide sequence ID" value="NZ_AP021889.1"/>
</dbReference>
<organism evidence="2 3">
    <name type="scientific">Thiosulfatimonas sediminis</name>
    <dbReference type="NCBI Taxonomy" id="2675054"/>
    <lineage>
        <taxon>Bacteria</taxon>
        <taxon>Pseudomonadati</taxon>
        <taxon>Pseudomonadota</taxon>
        <taxon>Gammaproteobacteria</taxon>
        <taxon>Thiotrichales</taxon>
        <taxon>Piscirickettsiaceae</taxon>
        <taxon>Thiosulfatimonas</taxon>
    </lineage>
</organism>
<dbReference type="NCBIfam" id="NF045761">
    <property type="entry name" value="NAMPUrTaseMurU"/>
    <property type="match status" value="1"/>
</dbReference>
<protein>
    <submittedName>
        <fullName evidence="2">Mannose-1-phosphate guanylyltransferase</fullName>
    </submittedName>
</protein>
<dbReference type="InterPro" id="IPR054790">
    <property type="entry name" value="MurU"/>
</dbReference>
<reference evidence="3" key="1">
    <citation type="submission" date="2019-11" db="EMBL/GenBank/DDBJ databases">
        <title>Isolation and characterization of two novel species in the genus Thiomicrorhabdus.</title>
        <authorList>
            <person name="Mochizuki J."/>
            <person name="Kojima H."/>
            <person name="Fukui M."/>
        </authorList>
    </citation>
    <scope>NUCLEOTIDE SEQUENCE [LARGE SCALE GENOMIC DNA]</scope>
    <source>
        <strain evidence="3">aks77</strain>
    </source>
</reference>
<dbReference type="Proteomes" id="UP000501726">
    <property type="component" value="Chromosome"/>
</dbReference>
<dbReference type="EMBL" id="AP021889">
    <property type="protein sequence ID" value="BBP45370.1"/>
    <property type="molecule type" value="Genomic_DNA"/>
</dbReference>
<name>A0A6F8PTR0_9GAMM</name>
<evidence type="ECO:0000313" key="3">
    <source>
        <dbReference type="Proteomes" id="UP000501726"/>
    </source>
</evidence>
<dbReference type="InterPro" id="IPR005835">
    <property type="entry name" value="NTP_transferase_dom"/>
</dbReference>
<keyword evidence="2" id="KW-0548">Nucleotidyltransferase</keyword>
<sequence>MSQVFIPKAMILAAGRGKRLRPLTDTLPKPLVPLCQTPLIVYHLQKLAKAGVRDVVINHAWLGEQLEQTLGDGAKFGLRITYSPEPEGGLETAGGIINALPKLGSEPFLLINGDVYCDLDFSQLVARANGLRSEELLGHLMLVPSPEFNPQGDFGLQDGRVQERGELTFAGISVLKPQLFAQMEVDFIALAPVLRSAMREQQRISGALYTGFWSDIGTLERLKEAQAQLCPDCKAD</sequence>